<dbReference type="EMBL" id="KX397368">
    <property type="protein sequence ID" value="ANZ49222.1"/>
    <property type="molecule type" value="Genomic_DNA"/>
</dbReference>
<dbReference type="KEGG" id="vg:29069262"/>
<name>A0A1B2IDB6_9CAUD</name>
<evidence type="ECO:0000313" key="1">
    <source>
        <dbReference type="EMBL" id="ANZ49222.1"/>
    </source>
</evidence>
<accession>A0A1B2IDB6</accession>
<protein>
    <submittedName>
        <fullName evidence="1">Uncharacterized protein</fullName>
    </submittedName>
</protein>
<evidence type="ECO:0000313" key="2">
    <source>
        <dbReference type="Proteomes" id="UP000203302"/>
    </source>
</evidence>
<dbReference type="OrthoDB" id="26262at10239"/>
<dbReference type="Proteomes" id="UP000203302">
    <property type="component" value="Segment"/>
</dbReference>
<dbReference type="GeneID" id="29069262"/>
<gene>
    <name evidence="1" type="ORF">HUXLEY_140</name>
</gene>
<organism evidence="1 2">
    <name type="scientific">Erwinia phage vB_EamM_Huxley</name>
    <dbReference type="NCBI Taxonomy" id="1883373"/>
    <lineage>
        <taxon>Viruses</taxon>
        <taxon>Duplodnaviria</taxon>
        <taxon>Heunggongvirae</taxon>
        <taxon>Uroviricota</taxon>
        <taxon>Caudoviricetes</taxon>
        <taxon>Chimalliviridae</taxon>
        <taxon>Machinavirus</taxon>
        <taxon>Machinavirus machina</taxon>
    </lineage>
</organism>
<reference evidence="2" key="1">
    <citation type="submission" date="2016-06" db="EMBL/GenBank/DDBJ databases">
        <authorList>
            <person name="Berg J.A."/>
            <person name="Grossarth S.E."/>
            <person name="Jarvis T.M."/>
            <person name="Merrill B.D."/>
            <person name="Breakwell D.P."/>
            <person name="Hope S."/>
            <person name="Grose J.H."/>
        </authorList>
    </citation>
    <scope>NUCLEOTIDE SEQUENCE [LARGE SCALE GENOMIC DNA]</scope>
</reference>
<proteinExistence type="predicted"/>
<dbReference type="RefSeq" id="YP_009293108.1">
    <property type="nucleotide sequence ID" value="NC_031127.1"/>
</dbReference>
<sequence>MKDVTPFDAKSLGGMSPEQSLSYLARGGKILDDTDTADRLLTMMVPLRDNYYEIVPLATEYVVRTPGREYEALRAPRSVGGVILLMRNFNDAVERCGLYIATGGTGHY</sequence>